<dbReference type="PANTHER" id="PTHR22955">
    <property type="entry name" value="RETROTRANSPOSON"/>
    <property type="match status" value="1"/>
</dbReference>
<keyword evidence="2" id="KW-1185">Reference proteome</keyword>
<name>A0AAW0P618_9GOBI</name>
<evidence type="ECO:0008006" key="3">
    <source>
        <dbReference type="Google" id="ProtNLM"/>
    </source>
</evidence>
<accession>A0AAW0P618</accession>
<evidence type="ECO:0000313" key="2">
    <source>
        <dbReference type="Proteomes" id="UP001460270"/>
    </source>
</evidence>
<organism evidence="1 2">
    <name type="scientific">Mugilogobius chulae</name>
    <name type="common">yellowstripe goby</name>
    <dbReference type="NCBI Taxonomy" id="88201"/>
    <lineage>
        <taxon>Eukaryota</taxon>
        <taxon>Metazoa</taxon>
        <taxon>Chordata</taxon>
        <taxon>Craniata</taxon>
        <taxon>Vertebrata</taxon>
        <taxon>Euteleostomi</taxon>
        <taxon>Actinopterygii</taxon>
        <taxon>Neopterygii</taxon>
        <taxon>Teleostei</taxon>
        <taxon>Neoteleostei</taxon>
        <taxon>Acanthomorphata</taxon>
        <taxon>Gobiaria</taxon>
        <taxon>Gobiiformes</taxon>
        <taxon>Gobioidei</taxon>
        <taxon>Gobiidae</taxon>
        <taxon>Gobionellinae</taxon>
        <taxon>Mugilogobius</taxon>
    </lineage>
</organism>
<comment type="caution">
    <text evidence="1">The sequence shown here is derived from an EMBL/GenBank/DDBJ whole genome shotgun (WGS) entry which is preliminary data.</text>
</comment>
<dbReference type="Proteomes" id="UP001460270">
    <property type="component" value="Unassembled WGS sequence"/>
</dbReference>
<dbReference type="AlphaFoldDB" id="A0AAW0P618"/>
<protein>
    <recommendedName>
        <fullName evidence="3">Reverse transcriptase</fullName>
    </recommendedName>
</protein>
<evidence type="ECO:0000313" key="1">
    <source>
        <dbReference type="EMBL" id="KAK7918660.1"/>
    </source>
</evidence>
<proteinExistence type="predicted"/>
<reference evidence="2" key="1">
    <citation type="submission" date="2024-04" db="EMBL/GenBank/DDBJ databases">
        <title>Salinicola lusitanus LLJ914,a marine bacterium isolated from the Okinawa Trough.</title>
        <authorList>
            <person name="Li J."/>
        </authorList>
    </citation>
    <scope>NUCLEOTIDE SEQUENCE [LARGE SCALE GENOMIC DNA]</scope>
</reference>
<dbReference type="PANTHER" id="PTHR22955:SF67">
    <property type="entry name" value="ASPARTIC PUTATIVE DOMAIN-CONTAINING PROTEIN-RELATED"/>
    <property type="match status" value="1"/>
</dbReference>
<dbReference type="InterPro" id="IPR043502">
    <property type="entry name" value="DNA/RNA_pol_sf"/>
</dbReference>
<dbReference type="EMBL" id="JBBPFD010000007">
    <property type="protein sequence ID" value="KAK7918660.1"/>
    <property type="molecule type" value="Genomic_DNA"/>
</dbReference>
<gene>
    <name evidence="1" type="ORF">WMY93_009944</name>
</gene>
<sequence>MWRLSLRELPAWWERMTLAEEREMEIIRNGLTYVTGDDHSPEPHWHAKYPWTEEPESLPNNKRAVEATFLRTEKQLSKEPEWKTAYTSQVHEMVDRKAAVKLSKDVLQSWLGQCVRLVWNSSQRYRGLSLNDMLIKGPDVLNPIRAVLLRFRAGVFAALGDIRKMYNSVWLEEREVHLHRFLWRDTEDSEIEDFAITRVNIGDKPAGCIAQVAMRETANLPPFSHLKKKDVCLKKTHMWMTS</sequence>
<dbReference type="SUPFAM" id="SSF56672">
    <property type="entry name" value="DNA/RNA polymerases"/>
    <property type="match status" value="1"/>
</dbReference>